<dbReference type="AlphaFoldDB" id="A0A2A2ADS4"/>
<proteinExistence type="predicted"/>
<name>A0A2A2ADS4_9BURK</name>
<feature type="domain" description="Lcl C-terminal" evidence="1">
    <location>
        <begin position="63"/>
        <end position="182"/>
    </location>
</feature>
<evidence type="ECO:0000313" key="3">
    <source>
        <dbReference type="Proteomes" id="UP000217999"/>
    </source>
</evidence>
<organism evidence="2 3">
    <name type="scientific">Vandammella animalimorsus</name>
    <dbReference type="NCBI Taxonomy" id="2029117"/>
    <lineage>
        <taxon>Bacteria</taxon>
        <taxon>Pseudomonadati</taxon>
        <taxon>Pseudomonadota</taxon>
        <taxon>Betaproteobacteria</taxon>
        <taxon>Burkholderiales</taxon>
        <taxon>Comamonadaceae</taxon>
        <taxon>Vandammella</taxon>
    </lineage>
</organism>
<protein>
    <submittedName>
        <fullName evidence="2">Fimbrial protein FimH</fullName>
    </submittedName>
</protein>
<comment type="caution">
    <text evidence="2">The sequence shown here is derived from an EMBL/GenBank/DDBJ whole genome shotgun (WGS) entry which is preliminary data.</text>
</comment>
<dbReference type="PANTHER" id="PTHR35812:SF1">
    <property type="entry name" value="LIPOPROTEIN"/>
    <property type="match status" value="1"/>
</dbReference>
<sequence>MASEKNHRNLLFKNDGEFMRKLFSASSGHLTMVALIAIFAATPVFSACPSDTFNRFIPNEAEVTDTGTGLIWGRCAVGQVWNGTTCTGVPNLMTHDEALQYAKNLANQWRLPNIKELSSLVDEGCSFPSINKNIFPQTPPIEFWSSTPGNFGYSELAWYVNFEYGNASGDERSIKTAVRLVRSGP</sequence>
<evidence type="ECO:0000259" key="1">
    <source>
        <dbReference type="Pfam" id="PF07603"/>
    </source>
</evidence>
<gene>
    <name evidence="2" type="ORF">CK620_01170</name>
</gene>
<reference evidence="2 3" key="1">
    <citation type="submission" date="2017-08" db="EMBL/GenBank/DDBJ databases">
        <title>WGS of Clinical strains of the CDC Group NO-1 linked to zoonotic infections in humans.</title>
        <authorList>
            <person name="Bernier A.-M."/>
            <person name="Bernard K."/>
        </authorList>
    </citation>
    <scope>NUCLEOTIDE SEQUENCE [LARGE SCALE GENOMIC DNA]</scope>
    <source>
        <strain evidence="2 3">NML03-0146</strain>
    </source>
</reference>
<dbReference type="Pfam" id="PF07603">
    <property type="entry name" value="Lcl_C"/>
    <property type="match status" value="1"/>
</dbReference>
<dbReference type="RefSeq" id="WP_095548765.1">
    <property type="nucleotide sequence ID" value="NZ_NSJF01000001.1"/>
</dbReference>
<evidence type="ECO:0000313" key="2">
    <source>
        <dbReference type="EMBL" id="PAT35902.1"/>
    </source>
</evidence>
<dbReference type="InterPro" id="IPR011460">
    <property type="entry name" value="Lcl_C"/>
</dbReference>
<accession>A0A2A2ADS4</accession>
<dbReference type="Proteomes" id="UP000217999">
    <property type="component" value="Unassembled WGS sequence"/>
</dbReference>
<dbReference type="EMBL" id="NSJF01000001">
    <property type="protein sequence ID" value="PAT35902.1"/>
    <property type="molecule type" value="Genomic_DNA"/>
</dbReference>
<dbReference type="PANTHER" id="PTHR35812">
    <property type="entry name" value="LIPOPROTEIN"/>
    <property type="match status" value="1"/>
</dbReference>